<keyword evidence="5" id="KW-0997">Cell inner membrane</keyword>
<evidence type="ECO:0000256" key="11">
    <source>
        <dbReference type="PROSITE-ProRule" id="PRU00284"/>
    </source>
</evidence>
<gene>
    <name evidence="16" type="ORF">SAMN05421672_11162</name>
</gene>
<dbReference type="PROSITE" id="PS50192">
    <property type="entry name" value="T_SNARE"/>
    <property type="match status" value="1"/>
</dbReference>
<keyword evidence="7 12" id="KW-1133">Transmembrane helix</keyword>
<protein>
    <submittedName>
        <fullName evidence="16">Methyl-accepting chemotaxis protein</fullName>
    </submittedName>
</protein>
<feature type="domain" description="T-SNARE coiled-coil homology" evidence="14">
    <location>
        <begin position="596"/>
        <end position="658"/>
    </location>
</feature>
<evidence type="ECO:0000259" key="15">
    <source>
        <dbReference type="PROSITE" id="PS50885"/>
    </source>
</evidence>
<dbReference type="Gene3D" id="1.10.287.950">
    <property type="entry name" value="Methyl-accepting chemotaxis protein"/>
    <property type="match status" value="1"/>
</dbReference>
<evidence type="ECO:0000256" key="3">
    <source>
        <dbReference type="ARBA" id="ARBA00022481"/>
    </source>
</evidence>
<dbReference type="GO" id="GO:0006935">
    <property type="term" value="P:chemotaxis"/>
    <property type="evidence" value="ECO:0007669"/>
    <property type="project" value="UniProtKB-KW"/>
</dbReference>
<dbReference type="Pfam" id="PF00015">
    <property type="entry name" value="MCPsignal"/>
    <property type="match status" value="1"/>
</dbReference>
<keyword evidence="9 11" id="KW-0807">Transducer</keyword>
<dbReference type="FunFam" id="1.10.287.950:FF:000001">
    <property type="entry name" value="Methyl-accepting chemotaxis sensory transducer"/>
    <property type="match status" value="1"/>
</dbReference>
<organism evidence="16 17">
    <name type="scientific">Pseudomonas flexibilis</name>
    <dbReference type="NCBI Taxonomy" id="706570"/>
    <lineage>
        <taxon>Bacteria</taxon>
        <taxon>Pseudomonadati</taxon>
        <taxon>Pseudomonadota</taxon>
        <taxon>Gammaproteobacteria</taxon>
        <taxon>Pseudomonadales</taxon>
        <taxon>Pseudomonadaceae</taxon>
        <taxon>Pseudomonas</taxon>
    </lineage>
</organism>
<dbReference type="EMBL" id="FTMC01000011">
    <property type="protein sequence ID" value="SIQ88796.1"/>
    <property type="molecule type" value="Genomic_DNA"/>
</dbReference>
<evidence type="ECO:0000259" key="13">
    <source>
        <dbReference type="PROSITE" id="PS50111"/>
    </source>
</evidence>
<dbReference type="SMART" id="SM00283">
    <property type="entry name" value="MA"/>
    <property type="match status" value="1"/>
</dbReference>
<dbReference type="SMART" id="SM00304">
    <property type="entry name" value="HAMP"/>
    <property type="match status" value="1"/>
</dbReference>
<evidence type="ECO:0000256" key="10">
    <source>
        <dbReference type="ARBA" id="ARBA00029447"/>
    </source>
</evidence>
<feature type="domain" description="Methyl-accepting transducer" evidence="13">
    <location>
        <begin position="409"/>
        <end position="645"/>
    </location>
</feature>
<dbReference type="PROSITE" id="PS50885">
    <property type="entry name" value="HAMP"/>
    <property type="match status" value="1"/>
</dbReference>
<evidence type="ECO:0000256" key="1">
    <source>
        <dbReference type="ARBA" id="ARBA00004429"/>
    </source>
</evidence>
<dbReference type="InterPro" id="IPR000727">
    <property type="entry name" value="T_SNARE_dom"/>
</dbReference>
<keyword evidence="6 12" id="KW-0812">Transmembrane</keyword>
<accession>A0A1N6WFQ9</accession>
<evidence type="ECO:0000256" key="6">
    <source>
        <dbReference type="ARBA" id="ARBA00022692"/>
    </source>
</evidence>
<dbReference type="CDD" id="cd11386">
    <property type="entry name" value="MCP_signal"/>
    <property type="match status" value="1"/>
</dbReference>
<evidence type="ECO:0000256" key="9">
    <source>
        <dbReference type="ARBA" id="ARBA00023224"/>
    </source>
</evidence>
<evidence type="ECO:0000313" key="16">
    <source>
        <dbReference type="EMBL" id="SIQ88796.1"/>
    </source>
</evidence>
<dbReference type="GO" id="GO:0007165">
    <property type="term" value="P:signal transduction"/>
    <property type="evidence" value="ECO:0007669"/>
    <property type="project" value="UniProtKB-KW"/>
</dbReference>
<dbReference type="PROSITE" id="PS50111">
    <property type="entry name" value="CHEMOTAXIS_TRANSDUC_2"/>
    <property type="match status" value="1"/>
</dbReference>
<feature type="transmembrane region" description="Helical" evidence="12">
    <location>
        <begin position="12"/>
        <end position="34"/>
    </location>
</feature>
<keyword evidence="2" id="KW-1003">Cell membrane</keyword>
<feature type="domain" description="HAMP" evidence="15">
    <location>
        <begin position="351"/>
        <end position="404"/>
    </location>
</feature>
<evidence type="ECO:0000256" key="5">
    <source>
        <dbReference type="ARBA" id="ARBA00022519"/>
    </source>
</evidence>
<reference evidence="16 17" key="1">
    <citation type="submission" date="2017-01" db="EMBL/GenBank/DDBJ databases">
        <authorList>
            <person name="Mah S.A."/>
            <person name="Swanson W.J."/>
            <person name="Moy G.W."/>
            <person name="Vacquier V.D."/>
        </authorList>
    </citation>
    <scope>NUCLEOTIDE SEQUENCE [LARGE SCALE GENOMIC DNA]</scope>
    <source>
        <strain evidence="16 17">ATCC 29606</strain>
    </source>
</reference>
<sequence>MLTLLRFLPLRLTLTAPVMLIAVLLILVILWQLAFVNQPAARLAARYGTANRMADQLLVAAAEQARERGLGAALLSRLAEGDGDPALAGRLPNLRAQGDAALTQALALGEELADDSLRASLDQVHAAWIALREARRRIDDSAPGQLAIPASEWVATATALIDSAARLRDTPFLPNSALQSAAFKNTQLKQAVWLASEYAGRERAQLAMAIASARPLPEATRQELLGFRSIVERQLAYLRDVGLPLLRQGADSGIDGAWARVQAEFVERFGAARERVYAGAASGAYELDDQQWLTVSTAGIDSLLALGQAISRSAAADTDAAAAETRYNLWFSLVLLAGVVILTLVLHLLVRMVGLRLHQAVSLIQQAERSNDLSVQLDERGRDELALLGRAYNAMLARFSDLIRAVRDATQDVSHGAHQVAAAATQAERGVSQQRESLTQLATAMTQIVAVVQEVAINTAETAQAARDGHSEADSGRAVVIQTAEGIQLLAAEIGAAAEVIRTLQHDSDDIGRVLDVINEIAEQTNLLALNAAIEAARAGEQGRGFAVVAGEVRDLAQRASASTGEIRTMVLHLQEQARQAVGGMAVSHREAGQSVERTREANAALERIAAAVSTISHMTRQIATAAEEQASVTTDMQRNIDTIAEVAEQSTRAARQTVGAASEIRDQMEHLTRLVGQFKVGSA</sequence>
<dbReference type="SUPFAM" id="SSF58104">
    <property type="entry name" value="Methyl-accepting chemotaxis protein (MCP) signaling domain"/>
    <property type="match status" value="1"/>
</dbReference>
<keyword evidence="8 12" id="KW-0472">Membrane</keyword>
<comment type="similarity">
    <text evidence="10">Belongs to the methyl-accepting chemotaxis (MCP) protein family.</text>
</comment>
<evidence type="ECO:0000256" key="2">
    <source>
        <dbReference type="ARBA" id="ARBA00022475"/>
    </source>
</evidence>
<evidence type="ECO:0000256" key="12">
    <source>
        <dbReference type="SAM" id="Phobius"/>
    </source>
</evidence>
<proteinExistence type="inferred from homology"/>
<dbReference type="PANTHER" id="PTHR32089:SF119">
    <property type="entry name" value="METHYL-ACCEPTING CHEMOTAXIS PROTEIN CTPL"/>
    <property type="match status" value="1"/>
</dbReference>
<dbReference type="InterPro" id="IPR003660">
    <property type="entry name" value="HAMP_dom"/>
</dbReference>
<evidence type="ECO:0000259" key="14">
    <source>
        <dbReference type="PROSITE" id="PS50192"/>
    </source>
</evidence>
<keyword evidence="4" id="KW-0145">Chemotaxis</keyword>
<dbReference type="Proteomes" id="UP000186079">
    <property type="component" value="Unassembled WGS sequence"/>
</dbReference>
<evidence type="ECO:0000313" key="17">
    <source>
        <dbReference type="Proteomes" id="UP000186079"/>
    </source>
</evidence>
<feature type="transmembrane region" description="Helical" evidence="12">
    <location>
        <begin position="329"/>
        <end position="350"/>
    </location>
</feature>
<dbReference type="GO" id="GO:0005886">
    <property type="term" value="C:plasma membrane"/>
    <property type="evidence" value="ECO:0007669"/>
    <property type="project" value="UniProtKB-SubCell"/>
</dbReference>
<evidence type="ECO:0000256" key="4">
    <source>
        <dbReference type="ARBA" id="ARBA00022500"/>
    </source>
</evidence>
<evidence type="ECO:0000256" key="7">
    <source>
        <dbReference type="ARBA" id="ARBA00022989"/>
    </source>
</evidence>
<keyword evidence="3" id="KW-0488">Methylation</keyword>
<comment type="subcellular location">
    <subcellularLocation>
        <location evidence="1">Cell inner membrane</location>
        <topology evidence="1">Multi-pass membrane protein</topology>
    </subcellularLocation>
</comment>
<name>A0A1N6WFQ9_9PSED</name>
<dbReference type="InterPro" id="IPR004089">
    <property type="entry name" value="MCPsignal_dom"/>
</dbReference>
<dbReference type="CDD" id="cd06225">
    <property type="entry name" value="HAMP"/>
    <property type="match status" value="1"/>
</dbReference>
<dbReference type="Pfam" id="PF00672">
    <property type="entry name" value="HAMP"/>
    <property type="match status" value="1"/>
</dbReference>
<dbReference type="AlphaFoldDB" id="A0A1N6WFQ9"/>
<evidence type="ECO:0000256" key="8">
    <source>
        <dbReference type="ARBA" id="ARBA00023136"/>
    </source>
</evidence>
<dbReference type="PANTHER" id="PTHR32089">
    <property type="entry name" value="METHYL-ACCEPTING CHEMOTAXIS PROTEIN MCPB"/>
    <property type="match status" value="1"/>
</dbReference>